<protein>
    <submittedName>
        <fullName evidence="1">Uncharacterized protein</fullName>
    </submittedName>
</protein>
<reference evidence="1" key="1">
    <citation type="journal article" date="2015" name="Nature">
        <title>Complex archaea that bridge the gap between prokaryotes and eukaryotes.</title>
        <authorList>
            <person name="Spang A."/>
            <person name="Saw J.H."/>
            <person name="Jorgensen S.L."/>
            <person name="Zaremba-Niedzwiedzka K."/>
            <person name="Martijn J."/>
            <person name="Lind A.E."/>
            <person name="van Eijk R."/>
            <person name="Schleper C."/>
            <person name="Guy L."/>
            <person name="Ettema T.J."/>
        </authorList>
    </citation>
    <scope>NUCLEOTIDE SEQUENCE</scope>
</reference>
<evidence type="ECO:0000313" key="1">
    <source>
        <dbReference type="EMBL" id="KKN36457.1"/>
    </source>
</evidence>
<comment type="caution">
    <text evidence="1">The sequence shown here is derived from an EMBL/GenBank/DDBJ whole genome shotgun (WGS) entry which is preliminary data.</text>
</comment>
<sequence>MFKKILVIFSFVFLSLLCFFVSAAQYEEEVESGVLSIYFQDENVGYEEYTWQSDEMGYLLSVKGRMTKPVDMEIHSLILRLDKSFIPLQFNFKFSVGGVVQEISSLIVDGQVENTLHVSGQEYKSTVKIKRDAFLLPNPVFSCYMVVAKKFRCHLQEPVELSAYIIPLFEVPLSLEFDEESPCSMILEVSGITMEMETDDEGSLKFLHSPAQKLKVYKQNP</sequence>
<dbReference type="AlphaFoldDB" id="A0A0F9QHH7"/>
<gene>
    <name evidence="1" type="ORF">LCGC14_0773410</name>
</gene>
<accession>A0A0F9QHH7</accession>
<dbReference type="EMBL" id="LAZR01001964">
    <property type="protein sequence ID" value="KKN36457.1"/>
    <property type="molecule type" value="Genomic_DNA"/>
</dbReference>
<name>A0A0F9QHH7_9ZZZZ</name>
<proteinExistence type="predicted"/>
<organism evidence="1">
    <name type="scientific">marine sediment metagenome</name>
    <dbReference type="NCBI Taxonomy" id="412755"/>
    <lineage>
        <taxon>unclassified sequences</taxon>
        <taxon>metagenomes</taxon>
        <taxon>ecological metagenomes</taxon>
    </lineage>
</organism>